<proteinExistence type="predicted"/>
<evidence type="ECO:0000313" key="1">
    <source>
        <dbReference type="EMBL" id="RDB30589.1"/>
    </source>
</evidence>
<comment type="caution">
    <text evidence="1">The sequence shown here is derived from an EMBL/GenBank/DDBJ whole genome shotgun (WGS) entry which is preliminary data.</text>
</comment>
<dbReference type="Pfam" id="PF14223">
    <property type="entry name" value="Retrotran_gag_2"/>
    <property type="match status" value="1"/>
</dbReference>
<dbReference type="AlphaFoldDB" id="A0A369K7J7"/>
<dbReference type="InParanoid" id="A0A369K7J7"/>
<name>A0A369K7J7_HYPMA</name>
<dbReference type="EMBL" id="LUEZ02000004">
    <property type="protein sequence ID" value="RDB30589.1"/>
    <property type="molecule type" value="Genomic_DNA"/>
</dbReference>
<dbReference type="STRING" id="39966.A0A369K7J7"/>
<gene>
    <name evidence="1" type="ORF">Hypma_005709</name>
</gene>
<keyword evidence="2" id="KW-1185">Reference proteome</keyword>
<organism evidence="1 2">
    <name type="scientific">Hypsizygus marmoreus</name>
    <name type="common">White beech mushroom</name>
    <name type="synonym">Agaricus marmoreus</name>
    <dbReference type="NCBI Taxonomy" id="39966"/>
    <lineage>
        <taxon>Eukaryota</taxon>
        <taxon>Fungi</taxon>
        <taxon>Dikarya</taxon>
        <taxon>Basidiomycota</taxon>
        <taxon>Agaricomycotina</taxon>
        <taxon>Agaricomycetes</taxon>
        <taxon>Agaricomycetidae</taxon>
        <taxon>Agaricales</taxon>
        <taxon>Tricholomatineae</taxon>
        <taxon>Lyophyllaceae</taxon>
        <taxon>Hypsizygus</taxon>
    </lineage>
</organism>
<evidence type="ECO:0000313" key="2">
    <source>
        <dbReference type="Proteomes" id="UP000076154"/>
    </source>
</evidence>
<accession>A0A369K7J7</accession>
<dbReference type="Proteomes" id="UP000076154">
    <property type="component" value="Unassembled WGS sequence"/>
</dbReference>
<reference evidence="1" key="1">
    <citation type="submission" date="2018-04" db="EMBL/GenBank/DDBJ databases">
        <title>Whole genome sequencing of Hypsizygus marmoreus.</title>
        <authorList>
            <person name="Choi I.-G."/>
            <person name="Min B."/>
            <person name="Kim J.-G."/>
            <person name="Kim S."/>
            <person name="Oh Y.-L."/>
            <person name="Kong W.-S."/>
            <person name="Park H."/>
            <person name="Jeong J."/>
            <person name="Song E.-S."/>
        </authorList>
    </citation>
    <scope>NUCLEOTIDE SEQUENCE [LARGE SCALE GENOMIC DNA]</scope>
    <source>
        <strain evidence="1">51987-8</strain>
    </source>
</reference>
<protein>
    <submittedName>
        <fullName evidence="1">Uncharacterized protein</fullName>
    </submittedName>
</protein>
<sequence length="154" mass="16962">MSSYSFPLASVSKLNGISGTATKPRSDARDWEKKAQEELTIIGLTIALNQYGHIRNVKNGVEAWKALKNVYEKNFYVHDKNGSIQKYISGITALTSRLITIRVKLDNEDITNVLIFNLHESYSSIAASLTAAKGKITIADVTGTLLEEEAQCGR</sequence>
<dbReference type="OrthoDB" id="2797670at2759"/>